<sequence length="476" mass="51944">MLVAGSLDARAAERAVWEHSPYRVLATLAVDDHSRPQLDLPTSLSGQIAARVEGSLRPLWDFKIDSPDAGAARRQCFELREIPWDELSADQKANDKLLWLGVRVLPHGYELAAREFDVHMRRWGPVQRRVVQQSSFLAEASFELLQATFSPLAMVEPIEGNDEQVQLVFRGSQLPRPSGEESFVTPGEAYLPLLRRTDRSGKVIEGGILPVPWTYLTATEANDAGWLASVHSGVRRPFGTGKKGLVEQIAVGLRLPPGATPVRFHARTDKSQGLAGYEVFRETPDGGSERVGVTDRNGMIVVPPNGAAVSMLMLRSDGQVLAKVPVASGGSDVQQTPIADNVTRLQAQAEAQVVREELIDLVARRAIVMGRVKAMLKKNRIDDAKELMSELDAMPSPSVFGRTIENAARRIPKSDDASVQKRIDSLFSSTRDMLTKFLNTRPVTELQDQVNEAAKTQPPAAAETTEAPADAAAPTS</sequence>
<accession>A0A517TZW2</accession>
<proteinExistence type="predicted"/>
<feature type="region of interest" description="Disordered" evidence="1">
    <location>
        <begin position="448"/>
        <end position="476"/>
    </location>
</feature>
<feature type="compositionally biased region" description="Low complexity" evidence="1">
    <location>
        <begin position="452"/>
        <end position="476"/>
    </location>
</feature>
<protein>
    <submittedName>
        <fullName evidence="2">Uncharacterized protein</fullName>
    </submittedName>
</protein>
<dbReference type="RefSeq" id="WP_210420960.1">
    <property type="nucleotide sequence ID" value="NZ_CP036339.1"/>
</dbReference>
<organism evidence="2 3">
    <name type="scientific">Lacipirellula limnantheis</name>
    <dbReference type="NCBI Taxonomy" id="2528024"/>
    <lineage>
        <taxon>Bacteria</taxon>
        <taxon>Pseudomonadati</taxon>
        <taxon>Planctomycetota</taxon>
        <taxon>Planctomycetia</taxon>
        <taxon>Pirellulales</taxon>
        <taxon>Lacipirellulaceae</taxon>
        <taxon>Lacipirellula</taxon>
    </lineage>
</organism>
<keyword evidence="3" id="KW-1185">Reference proteome</keyword>
<evidence type="ECO:0000313" key="3">
    <source>
        <dbReference type="Proteomes" id="UP000317909"/>
    </source>
</evidence>
<name>A0A517TZW2_9BACT</name>
<reference evidence="2 3" key="1">
    <citation type="submission" date="2019-02" db="EMBL/GenBank/DDBJ databases">
        <title>Deep-cultivation of Planctomycetes and their phenomic and genomic characterization uncovers novel biology.</title>
        <authorList>
            <person name="Wiegand S."/>
            <person name="Jogler M."/>
            <person name="Boedeker C."/>
            <person name="Pinto D."/>
            <person name="Vollmers J."/>
            <person name="Rivas-Marin E."/>
            <person name="Kohn T."/>
            <person name="Peeters S.H."/>
            <person name="Heuer A."/>
            <person name="Rast P."/>
            <person name="Oberbeckmann S."/>
            <person name="Bunk B."/>
            <person name="Jeske O."/>
            <person name="Meyerdierks A."/>
            <person name="Storesund J.E."/>
            <person name="Kallscheuer N."/>
            <person name="Luecker S."/>
            <person name="Lage O.M."/>
            <person name="Pohl T."/>
            <person name="Merkel B.J."/>
            <person name="Hornburger P."/>
            <person name="Mueller R.-W."/>
            <person name="Bruemmer F."/>
            <person name="Labrenz M."/>
            <person name="Spormann A.M."/>
            <person name="Op den Camp H."/>
            <person name="Overmann J."/>
            <person name="Amann R."/>
            <person name="Jetten M.S.M."/>
            <person name="Mascher T."/>
            <person name="Medema M.H."/>
            <person name="Devos D.P."/>
            <person name="Kaster A.-K."/>
            <person name="Ovreas L."/>
            <person name="Rohde M."/>
            <person name="Galperin M.Y."/>
            <person name="Jogler C."/>
        </authorList>
    </citation>
    <scope>NUCLEOTIDE SEQUENCE [LARGE SCALE GENOMIC DNA]</scope>
    <source>
        <strain evidence="2 3">I41</strain>
    </source>
</reference>
<gene>
    <name evidence="2" type="ORF">I41_30930</name>
</gene>
<evidence type="ECO:0000256" key="1">
    <source>
        <dbReference type="SAM" id="MobiDB-lite"/>
    </source>
</evidence>
<dbReference type="KEGG" id="llh:I41_30930"/>
<evidence type="ECO:0000313" key="2">
    <source>
        <dbReference type="EMBL" id="QDT73901.1"/>
    </source>
</evidence>
<dbReference type="Proteomes" id="UP000317909">
    <property type="component" value="Chromosome"/>
</dbReference>
<dbReference type="AlphaFoldDB" id="A0A517TZW2"/>
<dbReference type="EMBL" id="CP036339">
    <property type="protein sequence ID" value="QDT73901.1"/>
    <property type="molecule type" value="Genomic_DNA"/>
</dbReference>